<reference evidence="3 4" key="1">
    <citation type="submission" date="2022-03" db="EMBL/GenBank/DDBJ databases">
        <authorList>
            <person name="Koch H."/>
        </authorList>
    </citation>
    <scope>NUCLEOTIDE SEQUENCE [LARGE SCALE GENOMIC DNA]</scope>
    <source>
        <strain evidence="3 4">G1</strain>
    </source>
</reference>
<dbReference type="EMBL" id="OW150024">
    <property type="protein sequence ID" value="CAH2031403.1"/>
    <property type="molecule type" value="Genomic_DNA"/>
</dbReference>
<feature type="signal peptide" evidence="2">
    <location>
        <begin position="1"/>
        <end position="26"/>
    </location>
</feature>
<evidence type="ECO:0000313" key="4">
    <source>
        <dbReference type="Proteomes" id="UP001295463"/>
    </source>
</evidence>
<evidence type="ECO:0000256" key="2">
    <source>
        <dbReference type="SAM" id="SignalP"/>
    </source>
</evidence>
<gene>
    <name evidence="3" type="ORF">GEAMG1_1573</name>
</gene>
<dbReference type="Proteomes" id="UP001295463">
    <property type="component" value="Chromosome"/>
</dbReference>
<keyword evidence="4" id="KW-1185">Reference proteome</keyword>
<dbReference type="PROSITE" id="PS51257">
    <property type="entry name" value="PROKAR_LIPOPROTEIN"/>
    <property type="match status" value="1"/>
</dbReference>
<feature type="region of interest" description="Disordered" evidence="1">
    <location>
        <begin position="30"/>
        <end position="49"/>
    </location>
</feature>
<proteinExistence type="predicted"/>
<evidence type="ECO:0000256" key="1">
    <source>
        <dbReference type="SAM" id="MobiDB-lite"/>
    </source>
</evidence>
<accession>A0ABM9D862</accession>
<organism evidence="3 4">
    <name type="scientific">Trichlorobacter ammonificans</name>
    <dbReference type="NCBI Taxonomy" id="2916410"/>
    <lineage>
        <taxon>Bacteria</taxon>
        <taxon>Pseudomonadati</taxon>
        <taxon>Thermodesulfobacteriota</taxon>
        <taxon>Desulfuromonadia</taxon>
        <taxon>Geobacterales</taxon>
        <taxon>Geobacteraceae</taxon>
        <taxon>Trichlorobacter</taxon>
    </lineage>
</organism>
<sequence length="182" mass="17270">MATIPRLGRILPATLLLLLLATACSGGGGGGGTSSSSGGSPAEPPPDATSARVTVTLALNGTLPPQAAIAGVAFTLRFPGIPAGTASAAVTPAGILRNGLLLPPVYTAAGNGGSLQVVLADTTAGGLRATGPVAAVSLVVPGTTVPPPERFAVENGTVVDLLGNAVAGAGIVVSAVNGQPSP</sequence>
<evidence type="ECO:0008006" key="5">
    <source>
        <dbReference type="Google" id="ProtNLM"/>
    </source>
</evidence>
<evidence type="ECO:0000313" key="3">
    <source>
        <dbReference type="EMBL" id="CAH2031403.1"/>
    </source>
</evidence>
<name>A0ABM9D862_9BACT</name>
<feature type="chain" id="PRO_5047277042" description="DUF4382 domain-containing protein" evidence="2">
    <location>
        <begin position="27"/>
        <end position="182"/>
    </location>
</feature>
<protein>
    <recommendedName>
        <fullName evidence="5">DUF4382 domain-containing protein</fullName>
    </recommendedName>
</protein>
<keyword evidence="2" id="KW-0732">Signal</keyword>
<dbReference type="RefSeq" id="WP_305732229.1">
    <property type="nucleotide sequence ID" value="NZ_OW150024.1"/>
</dbReference>